<dbReference type="InterPro" id="IPR032675">
    <property type="entry name" value="LRR_dom_sf"/>
</dbReference>
<dbReference type="AlphaFoldDB" id="A0A8T0JT87"/>
<keyword evidence="2" id="KW-0677">Repeat</keyword>
<evidence type="ECO:0000313" key="6">
    <source>
        <dbReference type="Proteomes" id="UP000743370"/>
    </source>
</evidence>
<dbReference type="InterPro" id="IPR002182">
    <property type="entry name" value="NB-ARC"/>
</dbReference>
<dbReference type="GO" id="GO:0006952">
    <property type="term" value="P:defense response"/>
    <property type="evidence" value="ECO:0007669"/>
    <property type="project" value="InterPro"/>
</dbReference>
<evidence type="ECO:0000313" key="5">
    <source>
        <dbReference type="EMBL" id="KAG2380973.1"/>
    </source>
</evidence>
<feature type="domain" description="NB-ARC" evidence="3">
    <location>
        <begin position="4"/>
        <end position="171"/>
    </location>
</feature>
<dbReference type="Gene3D" id="3.80.10.10">
    <property type="entry name" value="Ribonuclease Inhibitor"/>
    <property type="match status" value="1"/>
</dbReference>
<dbReference type="GO" id="GO:0043531">
    <property type="term" value="F:ADP binding"/>
    <property type="evidence" value="ECO:0007669"/>
    <property type="project" value="InterPro"/>
</dbReference>
<reference evidence="5 6" key="1">
    <citation type="submission" date="2020-05" db="EMBL/GenBank/DDBJ databases">
        <title>Vigna angularis (adzuki bean) Var. LongXiaoDou No. 4 denovo assembly.</title>
        <authorList>
            <person name="Xiang H."/>
        </authorList>
    </citation>
    <scope>NUCLEOTIDE SEQUENCE [LARGE SCALE GENOMIC DNA]</scope>
    <source>
        <tissue evidence="5">Leaf</tissue>
    </source>
</reference>
<dbReference type="Pfam" id="PF00931">
    <property type="entry name" value="NB-ARC"/>
    <property type="match status" value="1"/>
</dbReference>
<feature type="domain" description="Disease resistance protein Roq1-like winged-helix" evidence="4">
    <location>
        <begin position="242"/>
        <end position="313"/>
    </location>
</feature>
<dbReference type="InterPro" id="IPR027417">
    <property type="entry name" value="P-loop_NTPase"/>
</dbReference>
<comment type="caution">
    <text evidence="5">The sequence shown here is derived from an EMBL/GenBank/DDBJ whole genome shotgun (WGS) entry which is preliminary data.</text>
</comment>
<dbReference type="InterPro" id="IPR058192">
    <property type="entry name" value="WHD_ROQ1-like"/>
</dbReference>
<gene>
    <name evidence="5" type="ORF">HKW66_Vig0203460</name>
</gene>
<dbReference type="Gene3D" id="3.40.50.300">
    <property type="entry name" value="P-loop containing nucleotide triphosphate hydrolases"/>
    <property type="match status" value="1"/>
</dbReference>
<dbReference type="InterPro" id="IPR044974">
    <property type="entry name" value="Disease_R_plants"/>
</dbReference>
<organism evidence="5 6">
    <name type="scientific">Phaseolus angularis</name>
    <name type="common">Azuki bean</name>
    <name type="synonym">Vigna angularis</name>
    <dbReference type="NCBI Taxonomy" id="3914"/>
    <lineage>
        <taxon>Eukaryota</taxon>
        <taxon>Viridiplantae</taxon>
        <taxon>Streptophyta</taxon>
        <taxon>Embryophyta</taxon>
        <taxon>Tracheophyta</taxon>
        <taxon>Spermatophyta</taxon>
        <taxon>Magnoliopsida</taxon>
        <taxon>eudicotyledons</taxon>
        <taxon>Gunneridae</taxon>
        <taxon>Pentapetalae</taxon>
        <taxon>rosids</taxon>
        <taxon>fabids</taxon>
        <taxon>Fabales</taxon>
        <taxon>Fabaceae</taxon>
        <taxon>Papilionoideae</taxon>
        <taxon>50 kb inversion clade</taxon>
        <taxon>NPAAA clade</taxon>
        <taxon>indigoferoid/millettioid clade</taxon>
        <taxon>Phaseoleae</taxon>
        <taxon>Vigna</taxon>
    </lineage>
</organism>
<name>A0A8T0JT87_PHAAN</name>
<dbReference type="PANTHER" id="PTHR11017">
    <property type="entry name" value="LEUCINE-RICH REPEAT-CONTAINING PROTEIN"/>
    <property type="match status" value="1"/>
</dbReference>
<dbReference type="InterPro" id="IPR042197">
    <property type="entry name" value="Apaf_helical"/>
</dbReference>
<accession>A0A8T0JT87</accession>
<sequence>MGLFENQPTKVCMIGIWGMGGSGKTTVAKAIYNQIPCAFDDKSFIQGIREVCETDGRGLVHLQEKLSSDALKTNVKIESGEIKKITFEDRLFGKKLFIVLDDVKEIDQLKDLLGNNKRLGQRFGQRFGQGSVIIITTRNLDLLYQLNVDYVYEMDTMDENVSVELFNWHAFGEAKLREDFVKLARSAVSYCGGLPLALEVLGSYLSKRSVNEWRSVLSKLELIPNTQVQNILRISFEGLCSEMEKDIFLDVCCFFIGKDRDYVTEILNGCGLHADIGIKVLIERGLIKIEKNNELGMHPLLRDMGREIVRQTSTIQPGKRRRLWLHKDVHDVLTKNTGTEAIEGLSLNSDFVKACAFEKMKRLRFLQLDHVQVNGDYGYLSKQLRWIYWRGFPLNYIPNNFYLKEAIVIDFQHSNLRLMWNEPQVLRWLKILNLSHSMFLIETPDFSELRNLEKLIVKNCPRLRKVHQSIGDLHNLVLINLKGCRRLRNLPTEAYKLKSLKTLILSGCLKIHIYEKDILCMGSLTTLISENTAVKQVPFSIVNSKSVGHILLGGNNGLSFKVFQSIISSWISPKINFLSGIRPFRGISSSIVSMSTENNDLGDLAPILSSDLNILNVLVQCDVEFQRYQQVIAILDEIRGLNLTEFEIRPSPETSKHRLTPHLIEFGSFQEEVFDILSKSIFEGSENSASCDVFLPGDKVPYWLAHMGEGHSVTFTIPEGRRIKGMTLCAVNLYNPRHMATTEYLISILMVNYTKCTIQIYRRMTVRSFSDVDWQGIISNLGPGDKVEIFVIFGDKFLVKKTAVYLMCDGLIGKEVDPSLDPKNID</sequence>
<dbReference type="Pfam" id="PF23282">
    <property type="entry name" value="WHD_ROQ1"/>
    <property type="match status" value="1"/>
</dbReference>
<dbReference type="Gene3D" id="1.10.8.430">
    <property type="entry name" value="Helical domain of apoptotic protease-activating factors"/>
    <property type="match status" value="1"/>
</dbReference>
<dbReference type="SUPFAM" id="SSF52058">
    <property type="entry name" value="L domain-like"/>
    <property type="match status" value="1"/>
</dbReference>
<dbReference type="PANTHER" id="PTHR11017:SF560">
    <property type="entry name" value="RESISTANCE PROTEIN (TIR-NBS-LRR CLASS), PUTATIVE-RELATED"/>
    <property type="match status" value="1"/>
</dbReference>
<evidence type="ECO:0000259" key="4">
    <source>
        <dbReference type="Pfam" id="PF23282"/>
    </source>
</evidence>
<keyword evidence="1" id="KW-0433">Leucine-rich repeat</keyword>
<protein>
    <submittedName>
        <fullName evidence="5">TMV resistance protein</fullName>
    </submittedName>
</protein>
<dbReference type="EMBL" id="JABFOF010000009">
    <property type="protein sequence ID" value="KAG2380973.1"/>
    <property type="molecule type" value="Genomic_DNA"/>
</dbReference>
<proteinExistence type="predicted"/>
<dbReference type="PRINTS" id="PR00364">
    <property type="entry name" value="DISEASERSIST"/>
</dbReference>
<dbReference type="Proteomes" id="UP000743370">
    <property type="component" value="Unassembled WGS sequence"/>
</dbReference>
<evidence type="ECO:0000259" key="3">
    <source>
        <dbReference type="Pfam" id="PF00931"/>
    </source>
</evidence>
<dbReference type="SUPFAM" id="SSF52540">
    <property type="entry name" value="P-loop containing nucleoside triphosphate hydrolases"/>
    <property type="match status" value="1"/>
</dbReference>
<evidence type="ECO:0000256" key="2">
    <source>
        <dbReference type="ARBA" id="ARBA00022737"/>
    </source>
</evidence>
<evidence type="ECO:0000256" key="1">
    <source>
        <dbReference type="ARBA" id="ARBA00022614"/>
    </source>
</evidence>